<protein>
    <recommendedName>
        <fullName evidence="4">Helix-hairpin-helix domain-containing protein</fullName>
    </recommendedName>
</protein>
<keyword evidence="3" id="KW-1185">Reference proteome</keyword>
<sequence>MLTVTVRRDINIENQRIKAGTEVARIITRLQVGTLASLLAQPYLHDVVDEPSEIDPRDPFELDLAACAESLSADEGAELIAHLIARPDVAALVSSGEVDPDATDDESQNTTPTDANPTVPPTPTDVTDDTRLETLFPESAIGTDVAGILAELNVETFGELKEYLAIDGNTLTTPNGIGPKSAERMIQICPPLATSV</sequence>
<dbReference type="RefSeq" id="WP_289163376.1">
    <property type="nucleotide sequence ID" value="NZ_JASZZN010000006.1"/>
</dbReference>
<gene>
    <name evidence="2" type="ORF">QTN89_10415</name>
</gene>
<evidence type="ECO:0000313" key="3">
    <source>
        <dbReference type="Proteomes" id="UP001239462"/>
    </source>
</evidence>
<evidence type="ECO:0000313" key="2">
    <source>
        <dbReference type="EMBL" id="MDM4015844.1"/>
    </source>
</evidence>
<evidence type="ECO:0000256" key="1">
    <source>
        <dbReference type="SAM" id="MobiDB-lite"/>
    </source>
</evidence>
<dbReference type="Proteomes" id="UP001239462">
    <property type="component" value="Unassembled WGS sequence"/>
</dbReference>
<organism evidence="2 3">
    <name type="scientific">Roseiconus lacunae</name>
    <dbReference type="NCBI Taxonomy" id="2605694"/>
    <lineage>
        <taxon>Bacteria</taxon>
        <taxon>Pseudomonadati</taxon>
        <taxon>Planctomycetota</taxon>
        <taxon>Planctomycetia</taxon>
        <taxon>Pirellulales</taxon>
        <taxon>Pirellulaceae</taxon>
        <taxon>Roseiconus</taxon>
    </lineage>
</organism>
<evidence type="ECO:0008006" key="4">
    <source>
        <dbReference type="Google" id="ProtNLM"/>
    </source>
</evidence>
<name>A0ABT7PHS5_9BACT</name>
<accession>A0ABT7PHS5</accession>
<comment type="caution">
    <text evidence="2">The sequence shown here is derived from an EMBL/GenBank/DDBJ whole genome shotgun (WGS) entry which is preliminary data.</text>
</comment>
<feature type="compositionally biased region" description="Acidic residues" evidence="1">
    <location>
        <begin position="98"/>
        <end position="107"/>
    </location>
</feature>
<proteinExistence type="predicted"/>
<reference evidence="2 3" key="1">
    <citation type="submission" date="2023-06" db="EMBL/GenBank/DDBJ databases">
        <title>Roseiconus lacunae JC819 isolated from Gulf of Mannar region, Tamil Nadu.</title>
        <authorList>
            <person name="Pk S."/>
            <person name="Ch S."/>
            <person name="Ch V.R."/>
        </authorList>
    </citation>
    <scope>NUCLEOTIDE SEQUENCE [LARGE SCALE GENOMIC DNA]</scope>
    <source>
        <strain evidence="2 3">JC819</strain>
    </source>
</reference>
<feature type="region of interest" description="Disordered" evidence="1">
    <location>
        <begin position="96"/>
        <end position="128"/>
    </location>
</feature>
<dbReference type="EMBL" id="JASZZN010000006">
    <property type="protein sequence ID" value="MDM4015844.1"/>
    <property type="molecule type" value="Genomic_DNA"/>
</dbReference>